<name>A0A2G2YUM1_CAPAN</name>
<dbReference type="InterPro" id="IPR032675">
    <property type="entry name" value="LRR_dom_sf"/>
</dbReference>
<organism evidence="1 2">
    <name type="scientific">Capsicum annuum</name>
    <name type="common">Capsicum pepper</name>
    <dbReference type="NCBI Taxonomy" id="4072"/>
    <lineage>
        <taxon>Eukaryota</taxon>
        <taxon>Viridiplantae</taxon>
        <taxon>Streptophyta</taxon>
        <taxon>Embryophyta</taxon>
        <taxon>Tracheophyta</taxon>
        <taxon>Spermatophyta</taxon>
        <taxon>Magnoliopsida</taxon>
        <taxon>eudicotyledons</taxon>
        <taxon>Gunneridae</taxon>
        <taxon>Pentapetalae</taxon>
        <taxon>asterids</taxon>
        <taxon>lamiids</taxon>
        <taxon>Solanales</taxon>
        <taxon>Solanaceae</taxon>
        <taxon>Solanoideae</taxon>
        <taxon>Capsiceae</taxon>
        <taxon>Capsicum</taxon>
    </lineage>
</organism>
<dbReference type="Proteomes" id="UP000222542">
    <property type="component" value="Unassembled WGS sequence"/>
</dbReference>
<accession>A0A2G2YUM1</accession>
<reference evidence="1 2" key="1">
    <citation type="journal article" date="2014" name="Nat. Genet.">
        <title>Genome sequence of the hot pepper provides insights into the evolution of pungency in Capsicum species.</title>
        <authorList>
            <person name="Kim S."/>
            <person name="Park M."/>
            <person name="Yeom S.I."/>
            <person name="Kim Y.M."/>
            <person name="Lee J.M."/>
            <person name="Lee H.A."/>
            <person name="Seo E."/>
            <person name="Choi J."/>
            <person name="Cheong K."/>
            <person name="Kim K.T."/>
            <person name="Jung K."/>
            <person name="Lee G.W."/>
            <person name="Oh S.K."/>
            <person name="Bae C."/>
            <person name="Kim S.B."/>
            <person name="Lee H.Y."/>
            <person name="Kim S.Y."/>
            <person name="Kim M.S."/>
            <person name="Kang B.C."/>
            <person name="Jo Y.D."/>
            <person name="Yang H.B."/>
            <person name="Jeong H.J."/>
            <person name="Kang W.H."/>
            <person name="Kwon J.K."/>
            <person name="Shin C."/>
            <person name="Lim J.Y."/>
            <person name="Park J.H."/>
            <person name="Huh J.H."/>
            <person name="Kim J.S."/>
            <person name="Kim B.D."/>
            <person name="Cohen O."/>
            <person name="Paran I."/>
            <person name="Suh M.C."/>
            <person name="Lee S.B."/>
            <person name="Kim Y.K."/>
            <person name="Shin Y."/>
            <person name="Noh S.J."/>
            <person name="Park J."/>
            <person name="Seo Y.S."/>
            <person name="Kwon S.Y."/>
            <person name="Kim H.A."/>
            <person name="Park J.M."/>
            <person name="Kim H.J."/>
            <person name="Choi S.B."/>
            <person name="Bosland P.W."/>
            <person name="Reeves G."/>
            <person name="Jo S.H."/>
            <person name="Lee B.W."/>
            <person name="Cho H.T."/>
            <person name="Choi H.S."/>
            <person name="Lee M.S."/>
            <person name="Yu Y."/>
            <person name="Do Choi Y."/>
            <person name="Park B.S."/>
            <person name="van Deynze A."/>
            <person name="Ashrafi H."/>
            <person name="Hill T."/>
            <person name="Kim W.T."/>
            <person name="Pai H.S."/>
            <person name="Ahn H.K."/>
            <person name="Yeam I."/>
            <person name="Giovannoni J.J."/>
            <person name="Rose J.K."/>
            <person name="Sorensen I."/>
            <person name="Lee S.J."/>
            <person name="Kim R.W."/>
            <person name="Choi I.Y."/>
            <person name="Choi B.S."/>
            <person name="Lim J.S."/>
            <person name="Lee Y.H."/>
            <person name="Choi D."/>
        </authorList>
    </citation>
    <scope>NUCLEOTIDE SEQUENCE [LARGE SCALE GENOMIC DNA]</scope>
    <source>
        <strain evidence="2">cv. CM334</strain>
    </source>
</reference>
<dbReference type="Gramene" id="PHT73450">
    <property type="protein sequence ID" value="PHT73450"/>
    <property type="gene ID" value="T459_24235"/>
</dbReference>
<sequence length="446" mass="51977">MNDIVLGVSKRGNLSMQKMQPFKRVTGDEINYCPYGLYSALLTPVHRQLRDHDNNNLSKRTHSIFSFHLSFLSRVLKSELIHFKLLKVLELRHIEIYNFPLQILSLIWLRYLSLQCCENLDIPPEICRLWNLQAFVQEVQTFIVHGPSRIVKITFSEEIWGLMQLSHLKLPRFYLPDCPIGFVDKRRHLDFSNLQTIAYLSARCCTKEVILGIQNVKKLGIVQDENDYGCFRDSGLFNNVHQLETLSLLYLHNRLIPASEKAFPATLKKLKLKRTFLSWSCLDIIAELTNLEVLKLMADACHGEEWYPNVKGFTQLKLLLIVFTNLKYWKATYDNFPVLESLGLRHSGWLKEIPIEFAEINSLQLIELTGCLSITWGICCTNSTRTRRSRKHPRGCSYLLSINTHVKEDLISTKYRGFFEQLLENRRQGEDEQQEYSIGFYPIWGV</sequence>
<dbReference type="SUPFAM" id="SSF52058">
    <property type="entry name" value="L domain-like"/>
    <property type="match status" value="1"/>
</dbReference>
<dbReference type="AlphaFoldDB" id="A0A2G2YUM1"/>
<reference evidence="1 2" key="2">
    <citation type="journal article" date="2017" name="Genome Biol.">
        <title>New reference genome sequences of hot pepper reveal the massive evolution of plant disease-resistance genes by retroduplication.</title>
        <authorList>
            <person name="Kim S."/>
            <person name="Park J."/>
            <person name="Yeom S.I."/>
            <person name="Kim Y.M."/>
            <person name="Seo E."/>
            <person name="Kim K.T."/>
            <person name="Kim M.S."/>
            <person name="Lee J.M."/>
            <person name="Cheong K."/>
            <person name="Shin H.S."/>
            <person name="Kim S.B."/>
            <person name="Han K."/>
            <person name="Lee J."/>
            <person name="Park M."/>
            <person name="Lee H.A."/>
            <person name="Lee H.Y."/>
            <person name="Lee Y."/>
            <person name="Oh S."/>
            <person name="Lee J.H."/>
            <person name="Choi E."/>
            <person name="Choi E."/>
            <person name="Lee S.E."/>
            <person name="Jeon J."/>
            <person name="Kim H."/>
            <person name="Choi G."/>
            <person name="Song H."/>
            <person name="Lee J."/>
            <person name="Lee S.C."/>
            <person name="Kwon J.K."/>
            <person name="Lee H.Y."/>
            <person name="Koo N."/>
            <person name="Hong Y."/>
            <person name="Kim R.W."/>
            <person name="Kang W.H."/>
            <person name="Huh J.H."/>
            <person name="Kang B.C."/>
            <person name="Yang T.J."/>
            <person name="Lee Y.H."/>
            <person name="Bennetzen J.L."/>
            <person name="Choi D."/>
        </authorList>
    </citation>
    <scope>NUCLEOTIDE SEQUENCE [LARGE SCALE GENOMIC DNA]</scope>
    <source>
        <strain evidence="2">cv. CM334</strain>
    </source>
</reference>
<evidence type="ECO:0000313" key="2">
    <source>
        <dbReference type="Proteomes" id="UP000222542"/>
    </source>
</evidence>
<dbReference type="PANTHER" id="PTHR15140">
    <property type="entry name" value="TUBULIN-SPECIFIC CHAPERONE E"/>
    <property type="match status" value="1"/>
</dbReference>
<dbReference type="PANTHER" id="PTHR15140:SF33">
    <property type="entry name" value="LATE BLIGHT RESISTANCE PROTEIN HOMOLOG R1A-3 ISOFORM X1"/>
    <property type="match status" value="1"/>
</dbReference>
<evidence type="ECO:0000313" key="1">
    <source>
        <dbReference type="EMBL" id="PHT73450.1"/>
    </source>
</evidence>
<protein>
    <submittedName>
        <fullName evidence="1">Uncharacterized protein</fullName>
    </submittedName>
</protein>
<comment type="caution">
    <text evidence="1">The sequence shown here is derived from an EMBL/GenBank/DDBJ whole genome shotgun (WGS) entry which is preliminary data.</text>
</comment>
<proteinExistence type="predicted"/>
<gene>
    <name evidence="1" type="ORF">T459_24235</name>
</gene>
<dbReference type="Gene3D" id="3.80.10.10">
    <property type="entry name" value="Ribonuclease Inhibitor"/>
    <property type="match status" value="1"/>
</dbReference>
<keyword evidence="2" id="KW-1185">Reference proteome</keyword>
<dbReference type="EMBL" id="AYRZ02000009">
    <property type="protein sequence ID" value="PHT73450.1"/>
    <property type="molecule type" value="Genomic_DNA"/>
</dbReference>